<feature type="binding site" evidence="4">
    <location>
        <position position="282"/>
    </location>
    <ligand>
        <name>FAD</name>
        <dbReference type="ChEBI" id="CHEBI:57692"/>
    </ligand>
</feature>
<dbReference type="PANTHER" id="PTHR43153:SF11">
    <property type="entry name" value="ELECTRON TRANSFER FLAVOPROTEIN, SUBUNIT ALPHA (ETFA)"/>
    <property type="match status" value="1"/>
</dbReference>
<dbReference type="InterPro" id="IPR014731">
    <property type="entry name" value="ETF_asu_C"/>
</dbReference>
<organism evidence="6 7">
    <name type="scientific">Desulfofundulus thermobenzoicus</name>
    <dbReference type="NCBI Taxonomy" id="29376"/>
    <lineage>
        <taxon>Bacteria</taxon>
        <taxon>Bacillati</taxon>
        <taxon>Bacillota</taxon>
        <taxon>Clostridia</taxon>
        <taxon>Eubacteriales</taxon>
        <taxon>Peptococcaceae</taxon>
        <taxon>Desulfofundulus</taxon>
    </lineage>
</organism>
<dbReference type="RefSeq" id="WP_152947907.1">
    <property type="nucleotide sequence ID" value="NZ_WHYR01000049.1"/>
</dbReference>
<dbReference type="InterPro" id="IPR001308">
    <property type="entry name" value="ETF_a/FixB"/>
</dbReference>
<keyword evidence="7" id="KW-1185">Reference proteome</keyword>
<dbReference type="CDD" id="cd01715">
    <property type="entry name" value="ETF_alpha"/>
    <property type="match status" value="1"/>
</dbReference>
<dbReference type="Gene3D" id="3.40.50.1220">
    <property type="entry name" value="TPP-binding domain"/>
    <property type="match status" value="1"/>
</dbReference>
<dbReference type="Pfam" id="PF01012">
    <property type="entry name" value="ETF"/>
    <property type="match status" value="1"/>
</dbReference>
<comment type="similarity">
    <text evidence="1">Belongs to the ETF alpha-subunit/FixB family.</text>
</comment>
<feature type="binding site" evidence="4">
    <location>
        <position position="204"/>
    </location>
    <ligand>
        <name>FAD</name>
        <dbReference type="ChEBI" id="CHEBI:57692"/>
    </ligand>
</feature>
<sequence>MAGVWVFAEKSEQVLELLNAGRRLADELKTTLTAFALQDRAQAEKYIAHGADEVFLLQSLAGDQPLEDYVPVIAGAARQKEPDIFLLSATPRGRDMAARIAARLETGLCSGCTSLRLDENKRLIMERMMFGGAAVQTTVCLTRPRMATIPPRTFEPAPAQANRTGGIHELPAPGPGAVKVVERRPRARETVDITEAKVIVAVGRGVEKQEDIGLARDLAAVIGGEVGCTRPVAEELHWLPEDRYLGISGQKVKPDLYIGLGVSGQIQHISGIRDAKVICAVNRDENAPIFEAADYGIVGDLYEVVPKLIAELRKELKN</sequence>
<keyword evidence="3" id="KW-0285">Flavoprotein</keyword>
<keyword evidence="2" id="KW-0813">Transport</keyword>
<dbReference type="OrthoDB" id="9770286at2"/>
<evidence type="ECO:0000256" key="3">
    <source>
        <dbReference type="ARBA" id="ARBA00022630"/>
    </source>
</evidence>
<dbReference type="SUPFAM" id="SSF52467">
    <property type="entry name" value="DHS-like NAD/FAD-binding domain"/>
    <property type="match status" value="1"/>
</dbReference>
<dbReference type="GO" id="GO:0009055">
    <property type="term" value="F:electron transfer activity"/>
    <property type="evidence" value="ECO:0007669"/>
    <property type="project" value="InterPro"/>
</dbReference>
<dbReference type="SUPFAM" id="SSF52402">
    <property type="entry name" value="Adenine nucleotide alpha hydrolases-like"/>
    <property type="match status" value="1"/>
</dbReference>
<dbReference type="Pfam" id="PF00766">
    <property type="entry name" value="ETF_alpha"/>
    <property type="match status" value="1"/>
</dbReference>
<evidence type="ECO:0000259" key="5">
    <source>
        <dbReference type="SMART" id="SM00893"/>
    </source>
</evidence>
<keyword evidence="4" id="KW-0274">FAD</keyword>
<reference evidence="6 7" key="1">
    <citation type="submission" date="2019-10" db="EMBL/GenBank/DDBJ databases">
        <title>Comparative genomics of sulfur disproportionating microorganisms.</title>
        <authorList>
            <person name="Ward L.M."/>
            <person name="Bertran E."/>
            <person name="Johnston D."/>
        </authorList>
    </citation>
    <scope>NUCLEOTIDE SEQUENCE [LARGE SCALE GENOMIC DNA]</scope>
    <source>
        <strain evidence="6 7">DSM 14055</strain>
    </source>
</reference>
<proteinExistence type="inferred from homology"/>
<evidence type="ECO:0000256" key="2">
    <source>
        <dbReference type="ARBA" id="ARBA00022448"/>
    </source>
</evidence>
<dbReference type="InterPro" id="IPR029035">
    <property type="entry name" value="DHS-like_NAD/FAD-binding_dom"/>
</dbReference>
<feature type="binding site" evidence="4">
    <location>
        <begin position="261"/>
        <end position="268"/>
    </location>
    <ligand>
        <name>FAD</name>
        <dbReference type="ChEBI" id="CHEBI:57692"/>
    </ligand>
</feature>
<protein>
    <submittedName>
        <fullName evidence="6">Electron transfer flavoprotein subunit alpha/FixB family protein</fullName>
    </submittedName>
</protein>
<dbReference type="GO" id="GO:0033539">
    <property type="term" value="P:fatty acid beta-oxidation using acyl-CoA dehydrogenase"/>
    <property type="evidence" value="ECO:0007669"/>
    <property type="project" value="TreeGrafter"/>
</dbReference>
<gene>
    <name evidence="6" type="ORF">GFC01_14425</name>
</gene>
<dbReference type="GO" id="GO:0050660">
    <property type="term" value="F:flavin adenine dinucleotide binding"/>
    <property type="evidence" value="ECO:0007669"/>
    <property type="project" value="InterPro"/>
</dbReference>
<comment type="caution">
    <text evidence="6">The sequence shown here is derived from an EMBL/GenBank/DDBJ whole genome shotgun (WGS) entry which is preliminary data.</text>
</comment>
<dbReference type="InterPro" id="IPR033947">
    <property type="entry name" value="ETF_alpha_N"/>
</dbReference>
<dbReference type="InterPro" id="IPR014729">
    <property type="entry name" value="Rossmann-like_a/b/a_fold"/>
</dbReference>
<dbReference type="EMBL" id="WHYR01000049">
    <property type="protein sequence ID" value="MQL53432.1"/>
    <property type="molecule type" value="Genomic_DNA"/>
</dbReference>
<evidence type="ECO:0000256" key="4">
    <source>
        <dbReference type="PIRSR" id="PIRSR000089-1"/>
    </source>
</evidence>
<dbReference type="SMART" id="SM00893">
    <property type="entry name" value="ETF"/>
    <property type="match status" value="1"/>
</dbReference>
<feature type="binding site" evidence="4">
    <location>
        <begin position="229"/>
        <end position="230"/>
    </location>
    <ligand>
        <name>FAD</name>
        <dbReference type="ChEBI" id="CHEBI:57692"/>
    </ligand>
</feature>
<comment type="cofactor">
    <cofactor evidence="4">
        <name>FAD</name>
        <dbReference type="ChEBI" id="CHEBI:57692"/>
    </cofactor>
    <text evidence="4">Binds 1 FAD per dimer.</text>
</comment>
<dbReference type="AlphaFoldDB" id="A0A6N7ITQ2"/>
<feature type="domain" description="Electron transfer flavoprotein alpha/beta-subunit N-terminal" evidence="5">
    <location>
        <begin position="4"/>
        <end position="183"/>
    </location>
</feature>
<dbReference type="PIRSF" id="PIRSF000089">
    <property type="entry name" value="Electra_flavoP_a"/>
    <property type="match status" value="1"/>
</dbReference>
<dbReference type="InterPro" id="IPR014730">
    <property type="entry name" value="ETF_a/b_N"/>
</dbReference>
<accession>A0A6N7ITQ2</accession>
<dbReference type="FunFam" id="3.40.50.1220:FF:000004">
    <property type="entry name" value="Electron transfer flavoprotein"/>
    <property type="match status" value="1"/>
</dbReference>
<evidence type="ECO:0000313" key="6">
    <source>
        <dbReference type="EMBL" id="MQL53432.1"/>
    </source>
</evidence>
<evidence type="ECO:0000256" key="1">
    <source>
        <dbReference type="ARBA" id="ARBA00005817"/>
    </source>
</evidence>
<name>A0A6N7ITQ2_9FIRM</name>
<dbReference type="Proteomes" id="UP000441717">
    <property type="component" value="Unassembled WGS sequence"/>
</dbReference>
<dbReference type="PANTHER" id="PTHR43153">
    <property type="entry name" value="ELECTRON TRANSFER FLAVOPROTEIN ALPHA"/>
    <property type="match status" value="1"/>
</dbReference>
<dbReference type="Gene3D" id="3.40.50.620">
    <property type="entry name" value="HUPs"/>
    <property type="match status" value="1"/>
</dbReference>
<evidence type="ECO:0000313" key="7">
    <source>
        <dbReference type="Proteomes" id="UP000441717"/>
    </source>
</evidence>